<keyword evidence="4 13" id="KW-0812">Transmembrane</keyword>
<evidence type="ECO:0000313" key="16">
    <source>
        <dbReference type="Proteomes" id="UP000751190"/>
    </source>
</evidence>
<keyword evidence="7" id="KW-0630">Potassium</keyword>
<evidence type="ECO:0000256" key="9">
    <source>
        <dbReference type="ARBA" id="ARBA00023065"/>
    </source>
</evidence>
<evidence type="ECO:0000256" key="7">
    <source>
        <dbReference type="ARBA" id="ARBA00022958"/>
    </source>
</evidence>
<keyword evidence="10 13" id="KW-0472">Membrane</keyword>
<dbReference type="InterPro" id="IPR003968">
    <property type="entry name" value="K_chnl_volt-dep_Kv"/>
</dbReference>
<name>A0A8J6C3H9_DIALT</name>
<organism evidence="15 16">
    <name type="scientific">Diacronema lutheri</name>
    <name type="common">Unicellular marine alga</name>
    <name type="synonym">Monochrysis lutheri</name>
    <dbReference type="NCBI Taxonomy" id="2081491"/>
    <lineage>
        <taxon>Eukaryota</taxon>
        <taxon>Haptista</taxon>
        <taxon>Haptophyta</taxon>
        <taxon>Pavlovophyceae</taxon>
        <taxon>Pavlovales</taxon>
        <taxon>Pavlovaceae</taxon>
        <taxon>Diacronema</taxon>
    </lineage>
</organism>
<feature type="transmembrane region" description="Helical" evidence="13">
    <location>
        <begin position="299"/>
        <end position="321"/>
    </location>
</feature>
<dbReference type="InterPro" id="IPR005821">
    <property type="entry name" value="Ion_trans_dom"/>
</dbReference>
<evidence type="ECO:0000256" key="1">
    <source>
        <dbReference type="ARBA" id="ARBA00004141"/>
    </source>
</evidence>
<dbReference type="OrthoDB" id="296522at2759"/>
<keyword evidence="11" id="KW-0407">Ion channel</keyword>
<accession>A0A8J6C3H9</accession>
<dbReference type="PANTHER" id="PTHR11537">
    <property type="entry name" value="VOLTAGE-GATED POTASSIUM CHANNEL"/>
    <property type="match status" value="1"/>
</dbReference>
<evidence type="ECO:0000256" key="5">
    <source>
        <dbReference type="ARBA" id="ARBA00022826"/>
    </source>
</evidence>
<dbReference type="Gene3D" id="1.10.287.70">
    <property type="match status" value="1"/>
</dbReference>
<evidence type="ECO:0000256" key="2">
    <source>
        <dbReference type="ARBA" id="ARBA00022448"/>
    </source>
</evidence>
<dbReference type="InterPro" id="IPR028325">
    <property type="entry name" value="VG_K_chnl"/>
</dbReference>
<comment type="subcellular location">
    <subcellularLocation>
        <location evidence="1">Membrane</location>
        <topology evidence="1">Multi-pass membrane protein</topology>
    </subcellularLocation>
</comment>
<dbReference type="Pfam" id="PF00520">
    <property type="entry name" value="Ion_trans"/>
    <property type="match status" value="1"/>
</dbReference>
<keyword evidence="8 13" id="KW-1133">Transmembrane helix</keyword>
<dbReference type="Proteomes" id="UP000751190">
    <property type="component" value="Unassembled WGS sequence"/>
</dbReference>
<dbReference type="GO" id="GO:0001508">
    <property type="term" value="P:action potential"/>
    <property type="evidence" value="ECO:0007669"/>
    <property type="project" value="TreeGrafter"/>
</dbReference>
<dbReference type="InterPro" id="IPR027359">
    <property type="entry name" value="Volt_channel_dom_sf"/>
</dbReference>
<feature type="domain" description="Ion transport" evidence="14">
    <location>
        <begin position="178"/>
        <end position="401"/>
    </location>
</feature>
<keyword evidence="9" id="KW-0406">Ion transport</keyword>
<keyword evidence="5" id="KW-0631">Potassium channel</keyword>
<evidence type="ECO:0000256" key="11">
    <source>
        <dbReference type="ARBA" id="ARBA00023303"/>
    </source>
</evidence>
<feature type="transmembrane region" description="Helical" evidence="13">
    <location>
        <begin position="375"/>
        <end position="398"/>
    </location>
</feature>
<dbReference type="PRINTS" id="PR01491">
    <property type="entry name" value="KVCHANNEL"/>
</dbReference>
<evidence type="ECO:0000256" key="6">
    <source>
        <dbReference type="ARBA" id="ARBA00022882"/>
    </source>
</evidence>
<gene>
    <name evidence="15" type="ORF">KFE25_012975</name>
</gene>
<evidence type="ECO:0000256" key="12">
    <source>
        <dbReference type="SAM" id="MobiDB-lite"/>
    </source>
</evidence>
<keyword evidence="3" id="KW-0633">Potassium transport</keyword>
<evidence type="ECO:0000256" key="13">
    <source>
        <dbReference type="SAM" id="Phobius"/>
    </source>
</evidence>
<dbReference type="EMBL" id="JAGTXO010000041">
    <property type="protein sequence ID" value="KAG8459339.1"/>
    <property type="molecule type" value="Genomic_DNA"/>
</dbReference>
<evidence type="ECO:0000256" key="3">
    <source>
        <dbReference type="ARBA" id="ARBA00022538"/>
    </source>
</evidence>
<comment type="caution">
    <text evidence="15">The sequence shown here is derived from an EMBL/GenBank/DDBJ whole genome shotgun (WGS) entry which is preliminary data.</text>
</comment>
<keyword evidence="16" id="KW-1185">Reference proteome</keyword>
<sequence length="609" mass="64909">MPAVAPSLSTTDADATPPLASRGAGLARECGARTPLSLSGASTRGLAGGAGDAPAAAAEVSRSALRSIAPHAERALQRGESTNGGRFEDIEQELAREEQAMRRKATLRQRVWFTLDDPTFSMLARVHSVFMLCVICLSVLGFVASSDRDCRWVSAPRGADYARAAVELDSPQLRRVCSPLGYAEPWASTELACIIIFTADFVARFLVAGDRDAAGRVPSRGAFLRAPLNVVDLCSIAPFYIELLVRSASDMAASSESQLGRLAVIRILRLVRVLRVLKLSKSFKGVVVLMRTLARSLNAILMLLFVVGLGVVLFAALMFFAEQGTYHASCQCFLREDGSQSPFEDIFSSGWFALVTMTTVGYGERTVVTREGKAIAALCMVSGLLTISLPITIIGANFDEELKVMEIERRNHTLLRLQARYGGGACRPGSTLHLVRSVLAVQRTNVDLMLGQVQEQLSEQQEQLAAVLATLRTQLVKHGVSLEGALDDRAAQTRVVQASAWRGTIKREVAFGSFNGDAAAARALRAGKLSALHKAGGHAPSVDPTCAESSPSRVSARPCARDGATPAPAALLCSSRDGAMPAPPPEARLVRRVAADATAIDAADTGERV</sequence>
<evidence type="ECO:0000259" key="14">
    <source>
        <dbReference type="Pfam" id="PF00520"/>
    </source>
</evidence>
<proteinExistence type="predicted"/>
<evidence type="ECO:0000256" key="8">
    <source>
        <dbReference type="ARBA" id="ARBA00022989"/>
    </source>
</evidence>
<keyword evidence="2" id="KW-0813">Transport</keyword>
<evidence type="ECO:0000256" key="10">
    <source>
        <dbReference type="ARBA" id="ARBA00023136"/>
    </source>
</evidence>
<dbReference type="SUPFAM" id="SSF81324">
    <property type="entry name" value="Voltage-gated potassium channels"/>
    <property type="match status" value="1"/>
</dbReference>
<evidence type="ECO:0000313" key="15">
    <source>
        <dbReference type="EMBL" id="KAG8459339.1"/>
    </source>
</evidence>
<reference evidence="15" key="1">
    <citation type="submission" date="2021-05" db="EMBL/GenBank/DDBJ databases">
        <title>The genome of the haptophyte Pavlova lutheri (Diacronema luteri, Pavlovales) - a model for lipid biosynthesis in eukaryotic algae.</title>
        <authorList>
            <person name="Hulatt C.J."/>
            <person name="Posewitz M.C."/>
        </authorList>
    </citation>
    <scope>NUCLEOTIDE SEQUENCE</scope>
    <source>
        <strain evidence="15">NIVA-4/92</strain>
    </source>
</reference>
<keyword evidence="6" id="KW-0851">Voltage-gated channel</keyword>
<feature type="region of interest" description="Disordered" evidence="12">
    <location>
        <begin position="534"/>
        <end position="563"/>
    </location>
</feature>
<dbReference type="Gene3D" id="1.20.120.350">
    <property type="entry name" value="Voltage-gated potassium channels. Chain C"/>
    <property type="match status" value="1"/>
</dbReference>
<feature type="transmembrane region" description="Helical" evidence="13">
    <location>
        <begin position="122"/>
        <end position="144"/>
    </location>
</feature>
<dbReference type="PANTHER" id="PTHR11537:SF254">
    <property type="entry name" value="POTASSIUM VOLTAGE-GATED CHANNEL PROTEIN SHAB"/>
    <property type="match status" value="1"/>
</dbReference>
<dbReference type="GO" id="GO:0008076">
    <property type="term" value="C:voltage-gated potassium channel complex"/>
    <property type="evidence" value="ECO:0007669"/>
    <property type="project" value="InterPro"/>
</dbReference>
<dbReference type="AlphaFoldDB" id="A0A8J6C3H9"/>
<feature type="transmembrane region" description="Helical" evidence="13">
    <location>
        <begin position="346"/>
        <end position="363"/>
    </location>
</feature>
<feature type="region of interest" description="Disordered" evidence="12">
    <location>
        <begin position="1"/>
        <end position="27"/>
    </location>
</feature>
<evidence type="ECO:0000256" key="4">
    <source>
        <dbReference type="ARBA" id="ARBA00022692"/>
    </source>
</evidence>
<dbReference type="GO" id="GO:0005249">
    <property type="term" value="F:voltage-gated potassium channel activity"/>
    <property type="evidence" value="ECO:0007669"/>
    <property type="project" value="InterPro"/>
</dbReference>
<protein>
    <recommendedName>
        <fullName evidence="14">Ion transport domain-containing protein</fullName>
    </recommendedName>
</protein>
<dbReference type="PRINTS" id="PR00169">
    <property type="entry name" value="KCHANNEL"/>
</dbReference>